<accession>A0AAP0JQY4</accession>
<dbReference type="AlphaFoldDB" id="A0AAP0JQY4"/>
<sequence>MADQVAAKGQDKINGRWGMLADIYEKAANSFKIAKAFEEPLLINAICHVVSDSSKLPWTISFLFKRNYHKRGPRKDATKVVLVNGVMKKLLLFLSYDFKTQVMKHFLPHLLKGPQTLAVKVVLKLFPSPSSEGVIPSSPSLKVFYFKDLKKATRNFGCDSILGEGGCGRVFKGWLDKHTLSAFKPAFGMVVAIKKDKPKGFLDRNEWLEFNPKLLASRLARKDHCIEDAYTTFMDYIVRLGICHLSGVRQVLTKSLTNYVTVLKPCYSDMALPRECNFPSDTVYAAS</sequence>
<comment type="caution">
    <text evidence="1">The sequence shown here is derived from an EMBL/GenBank/DDBJ whole genome shotgun (WGS) entry which is preliminary data.</text>
</comment>
<dbReference type="EMBL" id="JBBNAE010000003">
    <property type="protein sequence ID" value="KAK9138140.1"/>
    <property type="molecule type" value="Genomic_DNA"/>
</dbReference>
<organism evidence="1 2">
    <name type="scientific">Stephania japonica</name>
    <dbReference type="NCBI Taxonomy" id="461633"/>
    <lineage>
        <taxon>Eukaryota</taxon>
        <taxon>Viridiplantae</taxon>
        <taxon>Streptophyta</taxon>
        <taxon>Embryophyta</taxon>
        <taxon>Tracheophyta</taxon>
        <taxon>Spermatophyta</taxon>
        <taxon>Magnoliopsida</taxon>
        <taxon>Ranunculales</taxon>
        <taxon>Menispermaceae</taxon>
        <taxon>Menispermoideae</taxon>
        <taxon>Cissampelideae</taxon>
        <taxon>Stephania</taxon>
    </lineage>
</organism>
<dbReference type="InterPro" id="IPR011009">
    <property type="entry name" value="Kinase-like_dom_sf"/>
</dbReference>
<protein>
    <submittedName>
        <fullName evidence="1">Uncharacterized protein</fullName>
    </submittedName>
</protein>
<name>A0AAP0JQY4_9MAGN</name>
<proteinExistence type="predicted"/>
<dbReference type="Proteomes" id="UP001417504">
    <property type="component" value="Unassembled WGS sequence"/>
</dbReference>
<dbReference type="PANTHER" id="PTHR45621">
    <property type="entry name" value="OS01G0588500 PROTEIN-RELATED"/>
    <property type="match status" value="1"/>
</dbReference>
<dbReference type="InterPro" id="IPR050823">
    <property type="entry name" value="Plant_Ser_Thr_Prot_Kinase"/>
</dbReference>
<evidence type="ECO:0000313" key="2">
    <source>
        <dbReference type="Proteomes" id="UP001417504"/>
    </source>
</evidence>
<reference evidence="1 2" key="1">
    <citation type="submission" date="2024-01" db="EMBL/GenBank/DDBJ databases">
        <title>Genome assemblies of Stephania.</title>
        <authorList>
            <person name="Yang L."/>
        </authorList>
    </citation>
    <scope>NUCLEOTIDE SEQUENCE [LARGE SCALE GENOMIC DNA]</scope>
    <source>
        <strain evidence="1">QJT</strain>
        <tissue evidence="1">Leaf</tissue>
    </source>
</reference>
<evidence type="ECO:0000313" key="1">
    <source>
        <dbReference type="EMBL" id="KAK9138140.1"/>
    </source>
</evidence>
<keyword evidence="2" id="KW-1185">Reference proteome</keyword>
<dbReference type="SUPFAM" id="SSF56112">
    <property type="entry name" value="Protein kinase-like (PK-like)"/>
    <property type="match status" value="1"/>
</dbReference>
<gene>
    <name evidence="1" type="ORF">Sjap_008734</name>
</gene>
<dbReference type="Gene3D" id="3.30.200.20">
    <property type="entry name" value="Phosphorylase Kinase, domain 1"/>
    <property type="match status" value="1"/>
</dbReference>